<evidence type="ECO:0000256" key="3">
    <source>
        <dbReference type="ARBA" id="ARBA00023163"/>
    </source>
</evidence>
<dbReference type="PROSITE" id="PS50956">
    <property type="entry name" value="HTH_ASNC_2"/>
    <property type="match status" value="1"/>
</dbReference>
<dbReference type="Gene3D" id="3.30.70.920">
    <property type="match status" value="1"/>
</dbReference>
<dbReference type="PANTHER" id="PTHR30154:SF54">
    <property type="entry name" value="POSSIBLE TRANSCRIPTIONAL REGULATORY PROTEIN (PROBABLY LRP_ASNC-FAMILY)"/>
    <property type="match status" value="1"/>
</dbReference>
<evidence type="ECO:0000313" key="5">
    <source>
        <dbReference type="EMBL" id="PSK95352.1"/>
    </source>
</evidence>
<dbReference type="InterPro" id="IPR019887">
    <property type="entry name" value="Tscrpt_reg_AsnC/Lrp_C"/>
</dbReference>
<dbReference type="RefSeq" id="WP_106584702.1">
    <property type="nucleotide sequence ID" value="NZ_PYGA01000015.1"/>
</dbReference>
<evidence type="ECO:0000256" key="1">
    <source>
        <dbReference type="ARBA" id="ARBA00023015"/>
    </source>
</evidence>
<gene>
    <name evidence="5" type="ORF">CLV63_11512</name>
</gene>
<keyword evidence="6" id="KW-1185">Reference proteome</keyword>
<dbReference type="InterPro" id="IPR000485">
    <property type="entry name" value="AsnC-type_HTH_dom"/>
</dbReference>
<dbReference type="InterPro" id="IPR011008">
    <property type="entry name" value="Dimeric_a/b-barrel"/>
</dbReference>
<proteinExistence type="predicted"/>
<feature type="domain" description="HTH asnC-type" evidence="4">
    <location>
        <begin position="1"/>
        <end position="62"/>
    </location>
</feature>
<evidence type="ECO:0000256" key="2">
    <source>
        <dbReference type="ARBA" id="ARBA00023125"/>
    </source>
</evidence>
<dbReference type="Proteomes" id="UP000240542">
    <property type="component" value="Unassembled WGS sequence"/>
</dbReference>
<dbReference type="SMART" id="SM00344">
    <property type="entry name" value="HTH_ASNC"/>
    <property type="match status" value="1"/>
</dbReference>
<dbReference type="CDD" id="cd00090">
    <property type="entry name" value="HTH_ARSR"/>
    <property type="match status" value="1"/>
</dbReference>
<dbReference type="Pfam" id="PF13412">
    <property type="entry name" value="HTH_24"/>
    <property type="match status" value="1"/>
</dbReference>
<keyword evidence="1" id="KW-0805">Transcription regulation</keyword>
<dbReference type="Gene3D" id="1.10.10.10">
    <property type="entry name" value="Winged helix-like DNA-binding domain superfamily/Winged helix DNA-binding domain"/>
    <property type="match status" value="1"/>
</dbReference>
<dbReference type="GO" id="GO:0043565">
    <property type="term" value="F:sequence-specific DNA binding"/>
    <property type="evidence" value="ECO:0007669"/>
    <property type="project" value="InterPro"/>
</dbReference>
<sequence length="149" mass="16753">MDELDSAILGELQKDARQTNRELARRLGVAPSTALERVRSLERRGVIRGYHADVSLSALDRSVQALISVQVRPLHRQVIDSFQDFVAALPEVLSVFVVAGSDDFLLHVAVQDLDRLHAFLIDRLSKRKEVTGFKTSVIYRHTRSTLSPH</sequence>
<comment type="caution">
    <text evidence="5">The sequence shown here is derived from an EMBL/GenBank/DDBJ whole genome shotgun (WGS) entry which is preliminary data.</text>
</comment>
<protein>
    <submittedName>
        <fullName evidence="5">DNA-binding Lrp family transcriptional regulator</fullName>
    </submittedName>
</protein>
<evidence type="ECO:0000313" key="6">
    <source>
        <dbReference type="Proteomes" id="UP000240542"/>
    </source>
</evidence>
<dbReference type="EMBL" id="PYGA01000015">
    <property type="protein sequence ID" value="PSK95352.1"/>
    <property type="molecule type" value="Genomic_DNA"/>
</dbReference>
<accession>A0A2P8DDR5</accession>
<dbReference type="SUPFAM" id="SSF46785">
    <property type="entry name" value="Winged helix' DNA-binding domain"/>
    <property type="match status" value="1"/>
</dbReference>
<dbReference type="GO" id="GO:0005829">
    <property type="term" value="C:cytosol"/>
    <property type="evidence" value="ECO:0007669"/>
    <property type="project" value="TreeGrafter"/>
</dbReference>
<dbReference type="PRINTS" id="PR00033">
    <property type="entry name" value="HTHASNC"/>
</dbReference>
<evidence type="ECO:0000259" key="4">
    <source>
        <dbReference type="PROSITE" id="PS50956"/>
    </source>
</evidence>
<dbReference type="InterPro" id="IPR011991">
    <property type="entry name" value="ArsR-like_HTH"/>
</dbReference>
<dbReference type="Pfam" id="PF01037">
    <property type="entry name" value="AsnC_trans_reg"/>
    <property type="match status" value="1"/>
</dbReference>
<dbReference type="AlphaFoldDB" id="A0A2P8DDR5"/>
<dbReference type="GO" id="GO:0043200">
    <property type="term" value="P:response to amino acid"/>
    <property type="evidence" value="ECO:0007669"/>
    <property type="project" value="TreeGrafter"/>
</dbReference>
<dbReference type="InterPro" id="IPR019888">
    <property type="entry name" value="Tscrpt_reg_AsnC-like"/>
</dbReference>
<organism evidence="5 6">
    <name type="scientific">Murinocardiopsis flavida</name>
    <dbReference type="NCBI Taxonomy" id="645275"/>
    <lineage>
        <taxon>Bacteria</taxon>
        <taxon>Bacillati</taxon>
        <taxon>Actinomycetota</taxon>
        <taxon>Actinomycetes</taxon>
        <taxon>Streptosporangiales</taxon>
        <taxon>Nocardiopsidaceae</taxon>
        <taxon>Murinocardiopsis</taxon>
    </lineage>
</organism>
<name>A0A2P8DDR5_9ACTN</name>
<dbReference type="InterPro" id="IPR036390">
    <property type="entry name" value="WH_DNA-bd_sf"/>
</dbReference>
<dbReference type="PANTHER" id="PTHR30154">
    <property type="entry name" value="LEUCINE-RESPONSIVE REGULATORY PROTEIN"/>
    <property type="match status" value="1"/>
</dbReference>
<dbReference type="SUPFAM" id="SSF54909">
    <property type="entry name" value="Dimeric alpha+beta barrel"/>
    <property type="match status" value="1"/>
</dbReference>
<dbReference type="OrthoDB" id="4411089at2"/>
<reference evidence="5 6" key="1">
    <citation type="submission" date="2018-03" db="EMBL/GenBank/DDBJ databases">
        <title>Genomic Encyclopedia of Archaeal and Bacterial Type Strains, Phase II (KMG-II): from individual species to whole genera.</title>
        <authorList>
            <person name="Goeker M."/>
        </authorList>
    </citation>
    <scope>NUCLEOTIDE SEQUENCE [LARGE SCALE GENOMIC DNA]</scope>
    <source>
        <strain evidence="5 6">DSM 45312</strain>
    </source>
</reference>
<dbReference type="InterPro" id="IPR036388">
    <property type="entry name" value="WH-like_DNA-bd_sf"/>
</dbReference>
<keyword evidence="3" id="KW-0804">Transcription</keyword>
<keyword evidence="2 5" id="KW-0238">DNA-binding</keyword>